<evidence type="ECO:0000313" key="7">
    <source>
        <dbReference type="EMBL" id="RGS39352.1"/>
    </source>
</evidence>
<dbReference type="PANTHER" id="PTHR30386:SF26">
    <property type="entry name" value="TRANSPORT PROTEIN COMB"/>
    <property type="match status" value="1"/>
</dbReference>
<keyword evidence="2 5" id="KW-0812">Transmembrane</keyword>
<evidence type="ECO:0000313" key="8">
    <source>
        <dbReference type="Proteomes" id="UP000283341"/>
    </source>
</evidence>
<dbReference type="EMBL" id="QRVJ01000002">
    <property type="protein sequence ID" value="RGS39352.1"/>
    <property type="molecule type" value="Genomic_DNA"/>
</dbReference>
<keyword evidence="3 5" id="KW-1133">Transmembrane helix</keyword>
<dbReference type="InterPro" id="IPR058982">
    <property type="entry name" value="Beta-barrel_AprE"/>
</dbReference>
<accession>A0A412IN25</accession>
<evidence type="ECO:0000256" key="5">
    <source>
        <dbReference type="SAM" id="Phobius"/>
    </source>
</evidence>
<dbReference type="RefSeq" id="WP_118401963.1">
    <property type="nucleotide sequence ID" value="NZ_JADNFX010000003.1"/>
</dbReference>
<dbReference type="Gene3D" id="2.40.30.170">
    <property type="match status" value="1"/>
</dbReference>
<dbReference type="InterPro" id="IPR050739">
    <property type="entry name" value="MFP"/>
</dbReference>
<dbReference type="Gene3D" id="2.40.50.100">
    <property type="match status" value="1"/>
</dbReference>
<proteinExistence type="predicted"/>
<evidence type="ECO:0000259" key="6">
    <source>
        <dbReference type="Pfam" id="PF26002"/>
    </source>
</evidence>
<name>A0A412IN25_9BACE</name>
<feature type="transmembrane region" description="Helical" evidence="5">
    <location>
        <begin position="27"/>
        <end position="46"/>
    </location>
</feature>
<dbReference type="Pfam" id="PF26002">
    <property type="entry name" value="Beta-barrel_AprE"/>
    <property type="match status" value="1"/>
</dbReference>
<evidence type="ECO:0000256" key="4">
    <source>
        <dbReference type="ARBA" id="ARBA00023136"/>
    </source>
</evidence>
<comment type="caution">
    <text evidence="7">The sequence shown here is derived from an EMBL/GenBank/DDBJ whole genome shotgun (WGS) entry which is preliminary data.</text>
</comment>
<dbReference type="AlphaFoldDB" id="A0A412IN25"/>
<dbReference type="GO" id="GO:0016020">
    <property type="term" value="C:membrane"/>
    <property type="evidence" value="ECO:0007669"/>
    <property type="project" value="UniProtKB-SubCell"/>
</dbReference>
<evidence type="ECO:0000256" key="2">
    <source>
        <dbReference type="ARBA" id="ARBA00022692"/>
    </source>
</evidence>
<reference evidence="7 8" key="1">
    <citation type="submission" date="2018-08" db="EMBL/GenBank/DDBJ databases">
        <title>A genome reference for cultivated species of the human gut microbiota.</title>
        <authorList>
            <person name="Zou Y."/>
            <person name="Xue W."/>
            <person name="Luo G."/>
        </authorList>
    </citation>
    <scope>NUCLEOTIDE SEQUENCE [LARGE SCALE GENOMIC DNA]</scope>
    <source>
        <strain evidence="7 8">AF22-3AC</strain>
    </source>
</reference>
<evidence type="ECO:0000256" key="1">
    <source>
        <dbReference type="ARBA" id="ARBA00004167"/>
    </source>
</evidence>
<dbReference type="PANTHER" id="PTHR30386">
    <property type="entry name" value="MEMBRANE FUSION SUBUNIT OF EMRAB-TOLC MULTIDRUG EFFLUX PUMP"/>
    <property type="match status" value="1"/>
</dbReference>
<evidence type="ECO:0000256" key="3">
    <source>
        <dbReference type="ARBA" id="ARBA00022989"/>
    </source>
</evidence>
<protein>
    <submittedName>
        <fullName evidence="7">HlyD family efflux transporter periplasmic adaptor subunit</fullName>
    </submittedName>
</protein>
<comment type="subcellular location">
    <subcellularLocation>
        <location evidence="1">Membrane</location>
        <topology evidence="1">Single-pass membrane protein</topology>
    </subcellularLocation>
</comment>
<gene>
    <name evidence="7" type="ORF">DWX97_03390</name>
</gene>
<organism evidence="7 8">
    <name type="scientific">Bacteroides cellulosilyticus</name>
    <dbReference type="NCBI Taxonomy" id="246787"/>
    <lineage>
        <taxon>Bacteria</taxon>
        <taxon>Pseudomonadati</taxon>
        <taxon>Bacteroidota</taxon>
        <taxon>Bacteroidia</taxon>
        <taxon>Bacteroidales</taxon>
        <taxon>Bacteroidaceae</taxon>
        <taxon>Bacteroides</taxon>
    </lineage>
</organism>
<dbReference type="Proteomes" id="UP000283341">
    <property type="component" value="Unassembled WGS sequence"/>
</dbReference>
<dbReference type="PRINTS" id="PR01490">
    <property type="entry name" value="RTXTOXIND"/>
</dbReference>
<sequence>MKENEQYKEIELRSEEVQDVMNKIPTLILRCGITVLFCIVMILFVGSCLFKYPEVITAEVTISTLEPPVYVLARASGRLVKLYIKNGQVVERNSVLAVIENAANEDDIFVLQDKLLTWRKFNCSLEKGKELFGLEGNVFSYQGLGEIQTVYASFVSVLSERIRVQELGYYTKKRIAQEELIAQQTNYYHQVRQQNYLVEKDLVLAHSSYARDSILYNRNAMIITEYEQSSSRYLQSLQAKENARMALTQTAIQLAQSKEVLLDLDKQVMEELQTQTVNLKNATEQLMAQLMSWEQRYLLKSPINGKVTFLSVWSPNQNVESGASVFVVAPNRKSVPLGQALLPLRGSGKVKVGQRANIRLTNYPDMEFGYLRGEVRSISPVPTADGMYVVDIALPNGLQTNYGKELPITREMKGNADIVTDDVRLIERLIMPLKKIWEAQKDK</sequence>
<keyword evidence="4 5" id="KW-0472">Membrane</keyword>
<feature type="domain" description="AprE-like beta-barrel" evidence="6">
    <location>
        <begin position="347"/>
        <end position="420"/>
    </location>
</feature>